<comment type="caution">
    <text evidence="1">The sequence shown here is derived from an EMBL/GenBank/DDBJ whole genome shotgun (WGS) entry which is preliminary data.</text>
</comment>
<gene>
    <name evidence="1" type="ORF">PENNAL_c0746G03348</name>
</gene>
<proteinExistence type="predicted"/>
<accession>A0A1V6UQW3</accession>
<evidence type="ECO:0000313" key="1">
    <source>
        <dbReference type="EMBL" id="OQE40533.1"/>
    </source>
</evidence>
<dbReference type="Proteomes" id="UP000191691">
    <property type="component" value="Unassembled WGS sequence"/>
</dbReference>
<reference evidence="2" key="1">
    <citation type="journal article" date="2017" name="Nat. Microbiol.">
        <title>Global analysis of biosynthetic gene clusters reveals vast potential of secondary metabolite production in Penicillium species.</title>
        <authorList>
            <person name="Nielsen J.C."/>
            <person name="Grijseels S."/>
            <person name="Prigent S."/>
            <person name="Ji B."/>
            <person name="Dainat J."/>
            <person name="Nielsen K.F."/>
            <person name="Frisvad J.C."/>
            <person name="Workman M."/>
            <person name="Nielsen J."/>
        </authorList>
    </citation>
    <scope>NUCLEOTIDE SEQUENCE [LARGE SCALE GENOMIC DNA]</scope>
    <source>
        <strain evidence="2">IBT 13039</strain>
    </source>
</reference>
<evidence type="ECO:0000313" key="2">
    <source>
        <dbReference type="Proteomes" id="UP000191691"/>
    </source>
</evidence>
<dbReference type="EMBL" id="MOOB01000746">
    <property type="protein sequence ID" value="OQE40533.1"/>
    <property type="molecule type" value="Genomic_DNA"/>
</dbReference>
<keyword evidence="2" id="KW-1185">Reference proteome</keyword>
<feature type="non-terminal residue" evidence="1">
    <location>
        <position position="1"/>
    </location>
</feature>
<organism evidence="1 2">
    <name type="scientific">Penicillium nalgiovense</name>
    <dbReference type="NCBI Taxonomy" id="60175"/>
    <lineage>
        <taxon>Eukaryota</taxon>
        <taxon>Fungi</taxon>
        <taxon>Dikarya</taxon>
        <taxon>Ascomycota</taxon>
        <taxon>Pezizomycotina</taxon>
        <taxon>Eurotiomycetes</taxon>
        <taxon>Eurotiomycetidae</taxon>
        <taxon>Eurotiales</taxon>
        <taxon>Aspergillaceae</taxon>
        <taxon>Penicillium</taxon>
    </lineage>
</organism>
<name>A0A1V6UQW3_PENNA</name>
<sequence>YEETQAQDLNLNETALAPAQDCERTKHLPLDYGGCEQRVRTKMYVVAYNTVS</sequence>
<dbReference type="AlphaFoldDB" id="A0A1V6UQW3"/>
<protein>
    <submittedName>
        <fullName evidence="1">Uncharacterized protein</fullName>
    </submittedName>
</protein>